<keyword evidence="2" id="KW-0732">Signal</keyword>
<keyword evidence="5" id="KW-1185">Reference proteome</keyword>
<comment type="similarity">
    <text evidence="1">Belongs to the bacterial solute-binding protein 3 family.</text>
</comment>
<dbReference type="EMBL" id="RXNV01000002">
    <property type="protein sequence ID" value="RTR33171.1"/>
    <property type="molecule type" value="Genomic_DNA"/>
</dbReference>
<proteinExistence type="inferred from homology"/>
<dbReference type="Proteomes" id="UP000282060">
    <property type="component" value="Unassembled WGS sequence"/>
</dbReference>
<dbReference type="Gene3D" id="3.40.190.10">
    <property type="entry name" value="Periplasmic binding protein-like II"/>
    <property type="match status" value="2"/>
</dbReference>
<dbReference type="OrthoDB" id="2081943at2"/>
<dbReference type="PANTHER" id="PTHR35936">
    <property type="entry name" value="MEMBRANE-BOUND LYTIC MUREIN TRANSGLYCOSYLASE F"/>
    <property type="match status" value="1"/>
</dbReference>
<organism evidence="4 5">
    <name type="scientific">Shewanella atlantica</name>
    <dbReference type="NCBI Taxonomy" id="271099"/>
    <lineage>
        <taxon>Bacteria</taxon>
        <taxon>Pseudomonadati</taxon>
        <taxon>Pseudomonadota</taxon>
        <taxon>Gammaproteobacteria</taxon>
        <taxon>Alteromonadales</taxon>
        <taxon>Shewanellaceae</taxon>
        <taxon>Shewanella</taxon>
    </lineage>
</organism>
<sequence>MTSVKYLLLFITLCLGVCPGLKVWAVVSEPDSSSSLVFVTSPYEPYVIDDEGRASGIFPDIIRAAFRGSYIRPEFDFLPWLRGEHEVQAGKAFATFPYLKTKARVETFGFSGPIIYFFPKFFYNRSRFPDGFEWQTLADFKGYKIGGVRGYWYEQDFKDAGLTTSYVTSDRQNIEMLRIKRIDFTLIDELVGWNLIRRTAPSYLGTYAVATKAESSAAFHIMISPDYPEGDKFTEQLNMGFKRIQQNGEYQEILERYHVPADYSVTQTSTGH</sequence>
<dbReference type="AlphaFoldDB" id="A0A431WCJ1"/>
<accession>A0A431WCJ1</accession>
<evidence type="ECO:0000313" key="5">
    <source>
        <dbReference type="Proteomes" id="UP000282060"/>
    </source>
</evidence>
<feature type="domain" description="Solute-binding protein family 3/N-terminal" evidence="3">
    <location>
        <begin position="40"/>
        <end position="258"/>
    </location>
</feature>
<dbReference type="PANTHER" id="PTHR35936:SF25">
    <property type="entry name" value="ABC TRANSPORTER SUBSTRATE-BINDING PROTEIN"/>
    <property type="match status" value="1"/>
</dbReference>
<name>A0A431WCJ1_9GAMM</name>
<evidence type="ECO:0000259" key="3">
    <source>
        <dbReference type="Pfam" id="PF00497"/>
    </source>
</evidence>
<dbReference type="Pfam" id="PF00497">
    <property type="entry name" value="SBP_bac_3"/>
    <property type="match status" value="1"/>
</dbReference>
<protein>
    <submittedName>
        <fullName evidence="4">Transporter substrate-binding domain-containing protein</fullName>
    </submittedName>
</protein>
<evidence type="ECO:0000256" key="2">
    <source>
        <dbReference type="ARBA" id="ARBA00022729"/>
    </source>
</evidence>
<gene>
    <name evidence="4" type="ORF">EKG39_05320</name>
</gene>
<evidence type="ECO:0000313" key="4">
    <source>
        <dbReference type="EMBL" id="RTR33171.1"/>
    </source>
</evidence>
<dbReference type="SUPFAM" id="SSF53850">
    <property type="entry name" value="Periplasmic binding protein-like II"/>
    <property type="match status" value="1"/>
</dbReference>
<dbReference type="InterPro" id="IPR001638">
    <property type="entry name" value="Solute-binding_3/MltF_N"/>
</dbReference>
<comment type="caution">
    <text evidence="4">The sequence shown here is derived from an EMBL/GenBank/DDBJ whole genome shotgun (WGS) entry which is preliminary data.</text>
</comment>
<evidence type="ECO:0000256" key="1">
    <source>
        <dbReference type="ARBA" id="ARBA00010333"/>
    </source>
</evidence>
<reference evidence="4 5" key="1">
    <citation type="submission" date="2018-12" db="EMBL/GenBank/DDBJ databases">
        <authorList>
            <person name="Yu L."/>
        </authorList>
    </citation>
    <scope>NUCLEOTIDE SEQUENCE [LARGE SCALE GENOMIC DNA]</scope>
    <source>
        <strain evidence="4 5">HAW-EB5</strain>
    </source>
</reference>